<dbReference type="InParanoid" id="A0A0V0QWP4"/>
<feature type="region of interest" description="Disordered" evidence="1">
    <location>
        <begin position="1"/>
        <end position="51"/>
    </location>
</feature>
<dbReference type="EMBL" id="LDAU01000096">
    <property type="protein sequence ID" value="KRX06474.1"/>
    <property type="molecule type" value="Genomic_DNA"/>
</dbReference>
<dbReference type="OrthoDB" id="10688813at2759"/>
<accession>A0A0V0QWP4</accession>
<dbReference type="Proteomes" id="UP000054937">
    <property type="component" value="Unassembled WGS sequence"/>
</dbReference>
<evidence type="ECO:0000313" key="2">
    <source>
        <dbReference type="EMBL" id="KRX06474.1"/>
    </source>
</evidence>
<proteinExistence type="predicted"/>
<dbReference type="AlphaFoldDB" id="A0A0V0QWP4"/>
<evidence type="ECO:0000313" key="3">
    <source>
        <dbReference type="Proteomes" id="UP000054937"/>
    </source>
</evidence>
<protein>
    <submittedName>
        <fullName evidence="2">Uncharacterized protein</fullName>
    </submittedName>
</protein>
<name>A0A0V0QWP4_PSEPJ</name>
<gene>
    <name evidence="2" type="ORF">PPERSA_05087</name>
</gene>
<keyword evidence="3" id="KW-1185">Reference proteome</keyword>
<reference evidence="2 3" key="1">
    <citation type="journal article" date="2015" name="Sci. Rep.">
        <title>Genome of the facultative scuticociliatosis pathogen Pseudocohnilembus persalinus provides insight into its virulence through horizontal gene transfer.</title>
        <authorList>
            <person name="Xiong J."/>
            <person name="Wang G."/>
            <person name="Cheng J."/>
            <person name="Tian M."/>
            <person name="Pan X."/>
            <person name="Warren A."/>
            <person name="Jiang C."/>
            <person name="Yuan D."/>
            <person name="Miao W."/>
        </authorList>
    </citation>
    <scope>NUCLEOTIDE SEQUENCE [LARGE SCALE GENOMIC DNA]</scope>
    <source>
        <strain evidence="2">36N120E</strain>
    </source>
</reference>
<feature type="compositionally biased region" description="Low complexity" evidence="1">
    <location>
        <begin position="7"/>
        <end position="51"/>
    </location>
</feature>
<sequence length="142" mass="16813">MSDLNIQDLQSKFQQQHQQQKQQQQMEQQNQIHVQQSVSTQNSTSISEIKQKQNQIQQEYEQLLKQIIETEKNVVELNNQYQNLLNESSSVVDTEVKSEYRGRLIEVNDQIKKNNDKLYILKKKEQHLLNDINDLTNSVSKE</sequence>
<comment type="caution">
    <text evidence="2">The sequence shown here is derived from an EMBL/GenBank/DDBJ whole genome shotgun (WGS) entry which is preliminary data.</text>
</comment>
<organism evidence="2 3">
    <name type="scientific">Pseudocohnilembus persalinus</name>
    <name type="common">Ciliate</name>
    <dbReference type="NCBI Taxonomy" id="266149"/>
    <lineage>
        <taxon>Eukaryota</taxon>
        <taxon>Sar</taxon>
        <taxon>Alveolata</taxon>
        <taxon>Ciliophora</taxon>
        <taxon>Intramacronucleata</taxon>
        <taxon>Oligohymenophorea</taxon>
        <taxon>Scuticociliatia</taxon>
        <taxon>Philasterida</taxon>
        <taxon>Pseudocohnilembidae</taxon>
        <taxon>Pseudocohnilembus</taxon>
    </lineage>
</organism>
<evidence type="ECO:0000256" key="1">
    <source>
        <dbReference type="SAM" id="MobiDB-lite"/>
    </source>
</evidence>